<reference evidence="1 2" key="1">
    <citation type="journal article" date="2016" name="Nat. Commun.">
        <title>Thousands of microbial genomes shed light on interconnected biogeochemical processes in an aquifer system.</title>
        <authorList>
            <person name="Anantharaman K."/>
            <person name="Brown C.T."/>
            <person name="Hug L.A."/>
            <person name="Sharon I."/>
            <person name="Castelle C.J."/>
            <person name="Probst A.J."/>
            <person name="Thomas B.C."/>
            <person name="Singh A."/>
            <person name="Wilkins M.J."/>
            <person name="Karaoz U."/>
            <person name="Brodie E.L."/>
            <person name="Williams K.H."/>
            <person name="Hubbard S.S."/>
            <person name="Banfield J.F."/>
        </authorList>
    </citation>
    <scope>NUCLEOTIDE SEQUENCE [LARGE SCALE GENOMIC DNA]</scope>
</reference>
<sequence>MLLSAQELASFSGGQVQLREACRQVGNLFDGKHPDFRCGAALFQGGIQRLLIVEDSLQAWIVWYAKNEGCPTQVAPRWFKCRGKILQWSVKGVKEDSIIRKDGGLVELPLGLTDRRLILFQKGYAGREYGGLVVVEAQVVTVNKGDLF</sequence>
<proteinExistence type="predicted"/>
<dbReference type="Proteomes" id="UP000176634">
    <property type="component" value="Unassembled WGS sequence"/>
</dbReference>
<dbReference type="AlphaFoldDB" id="A0A1F6P9E4"/>
<protein>
    <submittedName>
        <fullName evidence="1">Uncharacterized protein</fullName>
    </submittedName>
</protein>
<gene>
    <name evidence="1" type="ORF">A2563_03905</name>
</gene>
<dbReference type="STRING" id="1798705.A2563_03905"/>
<accession>A0A1F6P9E4</accession>
<evidence type="ECO:0000313" key="1">
    <source>
        <dbReference type="EMBL" id="OGH92786.1"/>
    </source>
</evidence>
<organism evidence="1 2">
    <name type="scientific">Candidatus Magasanikbacteria bacterium RIFOXYD1_FULL_40_23</name>
    <dbReference type="NCBI Taxonomy" id="1798705"/>
    <lineage>
        <taxon>Bacteria</taxon>
        <taxon>Candidatus Magasanikiibacteriota</taxon>
    </lineage>
</organism>
<evidence type="ECO:0000313" key="2">
    <source>
        <dbReference type="Proteomes" id="UP000176634"/>
    </source>
</evidence>
<name>A0A1F6P9E4_9BACT</name>
<comment type="caution">
    <text evidence="1">The sequence shown here is derived from an EMBL/GenBank/DDBJ whole genome shotgun (WGS) entry which is preliminary data.</text>
</comment>
<dbReference type="EMBL" id="MFRA01000005">
    <property type="protein sequence ID" value="OGH92786.1"/>
    <property type="molecule type" value="Genomic_DNA"/>
</dbReference>